<keyword evidence="8" id="KW-1185">Reference proteome</keyword>
<dbReference type="RefSeq" id="WP_161338152.1">
    <property type="nucleotide sequence ID" value="NZ_JBHSDG010000001.1"/>
</dbReference>
<dbReference type="InterPro" id="IPR023353">
    <property type="entry name" value="LemA-like_dom_sf"/>
</dbReference>
<evidence type="ECO:0000256" key="2">
    <source>
        <dbReference type="ARBA" id="ARBA00008854"/>
    </source>
</evidence>
<sequence length="188" mass="20963">MIALLIVIGLIVAIALYVIVTYNGFVSLRERIKESWSGIEVQMKLRYDLIPNLVETVKGYAKHEAGTFEAVVQARNSAMANHGSPAEQAQSENMLAGALKSLFALAENYPELKANENFMSLQGQLADVENKIQSARRYYNGVVRDNNIKIDQFPSNLVANAFNFIKAEFFELAEDEDAARKPVQVSFD</sequence>
<gene>
    <name evidence="7" type="ORF">GQF03_05145</name>
</gene>
<proteinExistence type="inferred from homology"/>
<evidence type="ECO:0000256" key="3">
    <source>
        <dbReference type="ARBA" id="ARBA00022692"/>
    </source>
</evidence>
<dbReference type="PANTHER" id="PTHR34478:SF1">
    <property type="entry name" value="PROTEIN LEMA"/>
    <property type="match status" value="1"/>
</dbReference>
<evidence type="ECO:0000256" key="4">
    <source>
        <dbReference type="ARBA" id="ARBA00022989"/>
    </source>
</evidence>
<dbReference type="EMBL" id="WTVA01000002">
    <property type="protein sequence ID" value="MZR21708.1"/>
    <property type="molecule type" value="Genomic_DNA"/>
</dbReference>
<dbReference type="SUPFAM" id="SSF140478">
    <property type="entry name" value="LemA-like"/>
    <property type="match status" value="1"/>
</dbReference>
<evidence type="ECO:0000313" key="8">
    <source>
        <dbReference type="Proteomes" id="UP000445696"/>
    </source>
</evidence>
<dbReference type="Proteomes" id="UP000445696">
    <property type="component" value="Unassembled WGS sequence"/>
</dbReference>
<feature type="transmembrane region" description="Helical" evidence="6">
    <location>
        <begin position="6"/>
        <end position="25"/>
    </location>
</feature>
<protein>
    <submittedName>
        <fullName evidence="7">LemA family protein</fullName>
    </submittedName>
</protein>
<evidence type="ECO:0000256" key="1">
    <source>
        <dbReference type="ARBA" id="ARBA00004167"/>
    </source>
</evidence>
<comment type="subcellular location">
    <subcellularLocation>
        <location evidence="1">Membrane</location>
        <topology evidence="1">Single-pass membrane protein</topology>
    </subcellularLocation>
</comment>
<evidence type="ECO:0000313" key="7">
    <source>
        <dbReference type="EMBL" id="MZR21708.1"/>
    </source>
</evidence>
<dbReference type="GO" id="GO:0016020">
    <property type="term" value="C:membrane"/>
    <property type="evidence" value="ECO:0007669"/>
    <property type="project" value="UniProtKB-SubCell"/>
</dbReference>
<reference evidence="7 8" key="1">
    <citation type="journal article" date="2014" name="Int. J. Syst. Evol. Microbiol.">
        <title>Sneathiella chungangensis sp. nov., isolated from a marine sand, and emended description of the genus Sneathiella.</title>
        <authorList>
            <person name="Siamphan C."/>
            <person name="Kim H."/>
            <person name="Lee J.S."/>
            <person name="Kim W."/>
        </authorList>
    </citation>
    <scope>NUCLEOTIDE SEQUENCE [LARGE SCALE GENOMIC DNA]</scope>
    <source>
        <strain evidence="7 8">KCTC 32476</strain>
    </source>
</reference>
<dbReference type="Gene3D" id="1.20.1440.20">
    <property type="entry name" value="LemA-like domain"/>
    <property type="match status" value="1"/>
</dbReference>
<dbReference type="PANTHER" id="PTHR34478">
    <property type="entry name" value="PROTEIN LEMA"/>
    <property type="match status" value="1"/>
</dbReference>
<dbReference type="OrthoDB" id="9804152at2"/>
<dbReference type="AlphaFoldDB" id="A0A845MCK1"/>
<name>A0A845MCK1_9PROT</name>
<accession>A0A845MCK1</accession>
<comment type="similarity">
    <text evidence="2">Belongs to the LemA family.</text>
</comment>
<evidence type="ECO:0000256" key="6">
    <source>
        <dbReference type="SAM" id="Phobius"/>
    </source>
</evidence>
<keyword evidence="4 6" id="KW-1133">Transmembrane helix</keyword>
<comment type="caution">
    <text evidence="7">The sequence shown here is derived from an EMBL/GenBank/DDBJ whole genome shotgun (WGS) entry which is preliminary data.</text>
</comment>
<keyword evidence="5 6" id="KW-0472">Membrane</keyword>
<dbReference type="Pfam" id="PF04011">
    <property type="entry name" value="LemA"/>
    <property type="match status" value="1"/>
</dbReference>
<dbReference type="InterPro" id="IPR007156">
    <property type="entry name" value="MamQ_LemA"/>
</dbReference>
<organism evidence="7 8">
    <name type="scientific">Sneathiella chungangensis</name>
    <dbReference type="NCBI Taxonomy" id="1418234"/>
    <lineage>
        <taxon>Bacteria</taxon>
        <taxon>Pseudomonadati</taxon>
        <taxon>Pseudomonadota</taxon>
        <taxon>Alphaproteobacteria</taxon>
        <taxon>Sneathiellales</taxon>
        <taxon>Sneathiellaceae</taxon>
        <taxon>Sneathiella</taxon>
    </lineage>
</organism>
<evidence type="ECO:0000256" key="5">
    <source>
        <dbReference type="ARBA" id="ARBA00023136"/>
    </source>
</evidence>
<keyword evidence="3 6" id="KW-0812">Transmembrane</keyword>